<sequence>PRQYTRKVKNAQEAHEAIRPAGETFATPDAVRRELDGPNIDDFRLYELIWQRTVASQMADARGMTLSLRITGMSGHQEVVFSATGRTLTFPGFLKAYVET</sequence>
<evidence type="ECO:0000313" key="4">
    <source>
        <dbReference type="Proteomes" id="UP000294017"/>
    </source>
</evidence>
<dbReference type="PROSITE" id="PS52039">
    <property type="entry name" value="TOPO_IA_2"/>
    <property type="match status" value="1"/>
</dbReference>
<dbReference type="PANTHER" id="PTHR42785">
    <property type="entry name" value="DNA TOPOISOMERASE, TYPE IA, CORE"/>
    <property type="match status" value="1"/>
</dbReference>
<dbReference type="GO" id="GO:0003677">
    <property type="term" value="F:DNA binding"/>
    <property type="evidence" value="ECO:0007669"/>
    <property type="project" value="InterPro"/>
</dbReference>
<gene>
    <name evidence="3" type="ORF">EIH03_17730</name>
</gene>
<evidence type="ECO:0000313" key="3">
    <source>
        <dbReference type="EMBL" id="RZH99750.1"/>
    </source>
</evidence>
<dbReference type="GO" id="GO:0003917">
    <property type="term" value="F:DNA topoisomerase type I (single strand cut, ATP-independent) activity"/>
    <property type="evidence" value="ECO:0007669"/>
    <property type="project" value="InterPro"/>
</dbReference>
<dbReference type="SUPFAM" id="SSF56712">
    <property type="entry name" value="Prokaryotic type I DNA topoisomerase"/>
    <property type="match status" value="1"/>
</dbReference>
<feature type="non-terminal residue" evidence="3">
    <location>
        <position position="100"/>
    </location>
</feature>
<dbReference type="GO" id="GO:0006265">
    <property type="term" value="P:DNA topological change"/>
    <property type="evidence" value="ECO:0007669"/>
    <property type="project" value="InterPro"/>
</dbReference>
<dbReference type="InterPro" id="IPR000380">
    <property type="entry name" value="Topo_IA"/>
</dbReference>
<comment type="caution">
    <text evidence="3">The sequence shown here is derived from an EMBL/GenBank/DDBJ whole genome shotgun (WGS) entry which is preliminary data.</text>
</comment>
<dbReference type="InterPro" id="IPR013497">
    <property type="entry name" value="Topo_IA_cen"/>
</dbReference>
<organism evidence="3 4">
    <name type="scientific">Staphylococcus aureus</name>
    <dbReference type="NCBI Taxonomy" id="1280"/>
    <lineage>
        <taxon>Bacteria</taxon>
        <taxon>Bacillati</taxon>
        <taxon>Bacillota</taxon>
        <taxon>Bacilli</taxon>
        <taxon>Bacillales</taxon>
        <taxon>Staphylococcaceae</taxon>
        <taxon>Staphylococcus</taxon>
    </lineage>
</organism>
<accession>A0AB37XLI7</accession>
<protein>
    <submittedName>
        <fullName evidence="3">DNA topoisomerase I</fullName>
    </submittedName>
</protein>
<dbReference type="Gene3D" id="2.70.20.10">
    <property type="entry name" value="Topoisomerase I, domain 3"/>
    <property type="match status" value="1"/>
</dbReference>
<evidence type="ECO:0000259" key="2">
    <source>
        <dbReference type="PROSITE" id="PS52039"/>
    </source>
</evidence>
<evidence type="ECO:0000256" key="1">
    <source>
        <dbReference type="SAM" id="MobiDB-lite"/>
    </source>
</evidence>
<dbReference type="Gene3D" id="1.10.290.10">
    <property type="entry name" value="Topoisomerase I, domain 4"/>
    <property type="match status" value="1"/>
</dbReference>
<dbReference type="InterPro" id="IPR013826">
    <property type="entry name" value="Topo_IA_cen_sub3"/>
</dbReference>
<dbReference type="Proteomes" id="UP000294017">
    <property type="component" value="Unassembled WGS sequence"/>
</dbReference>
<dbReference type="PANTHER" id="PTHR42785:SF1">
    <property type="entry name" value="DNA TOPOISOMERASE"/>
    <property type="match status" value="1"/>
</dbReference>
<dbReference type="EMBL" id="RQTF01000822">
    <property type="protein sequence ID" value="RZH99750.1"/>
    <property type="molecule type" value="Genomic_DNA"/>
</dbReference>
<proteinExistence type="predicted"/>
<feature type="non-terminal residue" evidence="3">
    <location>
        <position position="1"/>
    </location>
</feature>
<dbReference type="Pfam" id="PF01131">
    <property type="entry name" value="Topoisom_bac"/>
    <property type="match status" value="1"/>
</dbReference>
<dbReference type="AlphaFoldDB" id="A0AB37XLI7"/>
<name>A0AB37XLI7_STAAU</name>
<feature type="region of interest" description="Disordered" evidence="1">
    <location>
        <begin position="1"/>
        <end position="25"/>
    </location>
</feature>
<dbReference type="InterPro" id="IPR023405">
    <property type="entry name" value="Topo_IA_core_domain"/>
</dbReference>
<dbReference type="InterPro" id="IPR013825">
    <property type="entry name" value="Topo_IA_cen_sub2"/>
</dbReference>
<reference evidence="3 4" key="1">
    <citation type="submission" date="2018-11" db="EMBL/GenBank/DDBJ databases">
        <title>Genomic profiling of Staphylococcus species from a Poultry farm system in KwaZulu-Natal, South Africa.</title>
        <authorList>
            <person name="Amoako D.G."/>
            <person name="Somboro A.M."/>
            <person name="Abia A.L.K."/>
            <person name="Bester L.A."/>
            <person name="Essack S.Y."/>
        </authorList>
    </citation>
    <scope>NUCLEOTIDE SEQUENCE [LARGE SCALE GENOMIC DNA]</scope>
    <source>
        <strain evidence="3 4">SA12</strain>
    </source>
</reference>
<feature type="domain" description="Topo IA-type catalytic" evidence="2">
    <location>
        <begin position="1"/>
        <end position="100"/>
    </location>
</feature>